<reference evidence="2" key="1">
    <citation type="submission" date="2021-01" db="UniProtKB">
        <authorList>
            <consortium name="EnsemblMetazoa"/>
        </authorList>
    </citation>
    <scope>IDENTIFICATION</scope>
</reference>
<sequence length="369" mass="40088">MSVTTVPMTLITPVPPAVTQVTVGANDGGGTAVDPYSKDAINQLFRRQPQRFKFVSKFNAKSVSWKDFELVYLDNRLKDFARCVHCKSFVTYSSKKGTGGMLRHRCVGKDGPVQGETPAKKISLAPKPLTIVTAPRTPGQRPAGQLCTLLNLQSHPGQPGNIQTIIYNPDQGNVLNLQNLTKLGLAVQAVKAGTTASAAAVSGTTSATPTTTVSITKVEPKPEVKQEVNSIIKAESAEVAIKEEQAPIDEVDEADGTNNNNNDDVEQIVSNVELNEDVSYGEPSCDSEDEDNCQADTRNSDYGLISAPAEVQLADLQVKHELEQHNARMEVFRRQLEVADLQKEFWKTKLKALNKSSKTSEDDGIHSDD</sequence>
<dbReference type="EnsemblMetazoa" id="XM_022804704">
    <property type="protein sequence ID" value="XP_022660439"/>
    <property type="gene ID" value="LOC111250070"/>
</dbReference>
<dbReference type="GeneID" id="111250070"/>
<dbReference type="AlphaFoldDB" id="A0A7M7K1Y3"/>
<evidence type="ECO:0008006" key="4">
    <source>
        <dbReference type="Google" id="ProtNLM"/>
    </source>
</evidence>
<name>A0A7M7K1Y3_VARDE</name>
<keyword evidence="3" id="KW-1185">Reference proteome</keyword>
<feature type="compositionally biased region" description="Acidic residues" evidence="1">
    <location>
        <begin position="246"/>
        <end position="255"/>
    </location>
</feature>
<evidence type="ECO:0000313" key="3">
    <source>
        <dbReference type="Proteomes" id="UP000594260"/>
    </source>
</evidence>
<proteinExistence type="predicted"/>
<protein>
    <recommendedName>
        <fullName evidence="4">BED-type domain-containing protein</fullName>
    </recommendedName>
</protein>
<evidence type="ECO:0000256" key="1">
    <source>
        <dbReference type="SAM" id="MobiDB-lite"/>
    </source>
</evidence>
<dbReference type="InParanoid" id="A0A7M7K1Y3"/>
<dbReference type="Proteomes" id="UP000594260">
    <property type="component" value="Unplaced"/>
</dbReference>
<dbReference type="CTD" id="36645"/>
<feature type="region of interest" description="Disordered" evidence="1">
    <location>
        <begin position="244"/>
        <end position="264"/>
    </location>
</feature>
<dbReference type="OrthoDB" id="10051975at2759"/>
<accession>A0A7M7K1Y3</accession>
<dbReference type="RefSeq" id="XP_022660439.1">
    <property type="nucleotide sequence ID" value="XM_022804704.1"/>
</dbReference>
<dbReference type="SMART" id="SM00614">
    <property type="entry name" value="ZnF_BED"/>
    <property type="match status" value="1"/>
</dbReference>
<organism evidence="2 3">
    <name type="scientific">Varroa destructor</name>
    <name type="common">Honeybee mite</name>
    <dbReference type="NCBI Taxonomy" id="109461"/>
    <lineage>
        <taxon>Eukaryota</taxon>
        <taxon>Metazoa</taxon>
        <taxon>Ecdysozoa</taxon>
        <taxon>Arthropoda</taxon>
        <taxon>Chelicerata</taxon>
        <taxon>Arachnida</taxon>
        <taxon>Acari</taxon>
        <taxon>Parasitiformes</taxon>
        <taxon>Mesostigmata</taxon>
        <taxon>Gamasina</taxon>
        <taxon>Dermanyssoidea</taxon>
        <taxon>Varroidae</taxon>
        <taxon>Varroa</taxon>
    </lineage>
</organism>
<evidence type="ECO:0000313" key="2">
    <source>
        <dbReference type="EnsemblMetazoa" id="XP_022660439"/>
    </source>
</evidence>
<dbReference type="KEGG" id="vde:111250070"/>